<evidence type="ECO:0008006" key="3">
    <source>
        <dbReference type="Google" id="ProtNLM"/>
    </source>
</evidence>
<proteinExistence type="predicted"/>
<dbReference type="Gene3D" id="3.40.50.150">
    <property type="entry name" value="Vaccinia Virus protein VP39"/>
    <property type="match status" value="1"/>
</dbReference>
<protein>
    <recommendedName>
        <fullName evidence="3">Methyltransferase small domain-containing protein</fullName>
    </recommendedName>
</protein>
<dbReference type="SUPFAM" id="SSF53335">
    <property type="entry name" value="S-adenosyl-L-methionine-dependent methyltransferases"/>
    <property type="match status" value="1"/>
</dbReference>
<sequence>MVAGVRRRLAELLSGEPSPQQLNASLRHLAKWRAQVLENTLVQRSGETVLSGPFKGLKYAVRASEGSRNARLVGCYEASLHPVIEKIVAGNYKLVIDVGCAEGYYATGLAMRMPKARVLARDLDPKAREACAEMAAANGLAKRVEIGGAFTHADFDQCKGQKTVVFCDIEGAEAELLDPVAAPGLLKADILVEVHEGMRPGLVTTLAGRFAETHTITKYERRLNDSGLPDWTDTLGDLDRLLLMWEWRSTPTPWLWMKQKGKA</sequence>
<evidence type="ECO:0000313" key="2">
    <source>
        <dbReference type="Proteomes" id="UP000244496"/>
    </source>
</evidence>
<reference evidence="1 2" key="1">
    <citation type="submission" date="2018-04" db="EMBL/GenBank/DDBJ databases">
        <title>Genome sequencing of Gemmobacter.</title>
        <authorList>
            <person name="Yi H."/>
            <person name="Baek M.-G."/>
        </authorList>
    </citation>
    <scope>NUCLEOTIDE SEQUENCE [LARGE SCALE GENOMIC DNA]</scope>
    <source>
        <strain evidence="1 2">HYN0069</strain>
    </source>
</reference>
<organism evidence="1 2">
    <name type="scientific">Paragemmobacter aquarius</name>
    <dbReference type="NCBI Taxonomy" id="2169400"/>
    <lineage>
        <taxon>Bacteria</taxon>
        <taxon>Pseudomonadati</taxon>
        <taxon>Pseudomonadota</taxon>
        <taxon>Alphaproteobacteria</taxon>
        <taxon>Rhodobacterales</taxon>
        <taxon>Paracoccaceae</taxon>
        <taxon>Paragemmobacter</taxon>
    </lineage>
</organism>
<dbReference type="Proteomes" id="UP000244496">
    <property type="component" value="Chromosome"/>
</dbReference>
<keyword evidence="2" id="KW-1185">Reference proteome</keyword>
<name>A0A2S0ULT6_9RHOB</name>
<dbReference type="InterPro" id="IPR029063">
    <property type="entry name" value="SAM-dependent_MTases_sf"/>
</dbReference>
<dbReference type="KEGG" id="geh:HYN69_09805"/>
<dbReference type="CDD" id="cd02440">
    <property type="entry name" value="AdoMet_MTases"/>
    <property type="match status" value="1"/>
</dbReference>
<gene>
    <name evidence="1" type="ORF">HYN69_09805</name>
</gene>
<evidence type="ECO:0000313" key="1">
    <source>
        <dbReference type="EMBL" id="AWB48766.1"/>
    </source>
</evidence>
<accession>A0A2S0ULT6</accession>
<dbReference type="AlphaFoldDB" id="A0A2S0ULT6"/>
<dbReference type="EMBL" id="CP028918">
    <property type="protein sequence ID" value="AWB48766.1"/>
    <property type="molecule type" value="Genomic_DNA"/>
</dbReference>